<comment type="caution">
    <text evidence="1">The sequence shown here is derived from an EMBL/GenBank/DDBJ whole genome shotgun (WGS) entry which is preliminary data.</text>
</comment>
<dbReference type="EMBL" id="PEXV01000074">
    <property type="protein sequence ID" value="PIS41600.1"/>
    <property type="molecule type" value="Genomic_DNA"/>
</dbReference>
<dbReference type="Proteomes" id="UP000228711">
    <property type="component" value="Unassembled WGS sequence"/>
</dbReference>
<dbReference type="AlphaFoldDB" id="A0A2H0YT16"/>
<gene>
    <name evidence="1" type="ORF">COT25_02200</name>
</gene>
<reference evidence="2" key="1">
    <citation type="submission" date="2017-09" db="EMBL/GenBank/DDBJ databases">
        <title>Depth-based differentiation of microbial function through sediment-hosted aquifers and enrichment of novel symbionts in the deep terrestrial subsurface.</title>
        <authorList>
            <person name="Probst A.J."/>
            <person name="Ladd B."/>
            <person name="Jarett J.K."/>
            <person name="Geller-Mcgrath D.E."/>
            <person name="Sieber C.M.K."/>
            <person name="Emerson J.B."/>
            <person name="Anantharaman K."/>
            <person name="Thomas B.C."/>
            <person name="Malmstrom R."/>
            <person name="Stieglmeier M."/>
            <person name="Klingl A."/>
            <person name="Woyke T."/>
            <person name="Ryan C.M."/>
            <person name="Banfield J.F."/>
        </authorList>
    </citation>
    <scope>NUCLEOTIDE SEQUENCE [LARGE SCALE GENOMIC DNA]</scope>
</reference>
<sequence>MVHNHSVDGDHDSLKALEQLDAHEAEVLFDYAQRKKSTDFEGIIDGHRLNFTLVKESDGAYRVEKRGAEKSSGGWFRW</sequence>
<evidence type="ECO:0000313" key="2">
    <source>
        <dbReference type="Proteomes" id="UP000228711"/>
    </source>
</evidence>
<proteinExistence type="predicted"/>
<protein>
    <submittedName>
        <fullName evidence="1">Uncharacterized protein</fullName>
    </submittedName>
</protein>
<accession>A0A2H0YT16</accession>
<name>A0A2H0YT16_9BACT</name>
<evidence type="ECO:0000313" key="1">
    <source>
        <dbReference type="EMBL" id="PIS41600.1"/>
    </source>
</evidence>
<organism evidence="1 2">
    <name type="scientific">Candidatus Kerfeldbacteria bacterium CG08_land_8_20_14_0_20_42_7</name>
    <dbReference type="NCBI Taxonomy" id="2014245"/>
    <lineage>
        <taxon>Bacteria</taxon>
        <taxon>Candidatus Kerfeldiibacteriota</taxon>
    </lineage>
</organism>